<dbReference type="PROSITE" id="PS50888">
    <property type="entry name" value="BHLH"/>
    <property type="match status" value="1"/>
</dbReference>
<dbReference type="GO" id="GO:0005634">
    <property type="term" value="C:nucleus"/>
    <property type="evidence" value="ECO:0007669"/>
    <property type="project" value="UniProtKB-SubCell"/>
</dbReference>
<reference evidence="8 9" key="2">
    <citation type="journal article" date="2012" name="Open Biol.">
        <title>Characteristics of nucleosomes and linker DNA regions on the genome of the basidiomycete Mixia osmundae revealed by mono- and dinucleosome mapping.</title>
        <authorList>
            <person name="Nishida H."/>
            <person name="Kondo S."/>
            <person name="Matsumoto T."/>
            <person name="Suzuki Y."/>
            <person name="Yoshikawa H."/>
            <person name="Taylor T.D."/>
            <person name="Sugiyama J."/>
        </authorList>
    </citation>
    <scope>NUCLEOTIDE SEQUENCE [LARGE SCALE GENOMIC DNA]</scope>
    <source>
        <strain evidence="9">CBS 9802 / IAM 14324 / JCM 22182 / KY 12970</strain>
    </source>
</reference>
<feature type="region of interest" description="Disordered" evidence="6">
    <location>
        <begin position="188"/>
        <end position="332"/>
    </location>
</feature>
<accession>G7DSD4</accession>
<comment type="subcellular location">
    <subcellularLocation>
        <location evidence="1">Nucleus</location>
    </subcellularLocation>
</comment>
<gene>
    <name evidence="8" type="primary">Mo00135</name>
    <name evidence="8" type="ORF">E5Q_00135</name>
</gene>
<dbReference type="InterPro" id="IPR036638">
    <property type="entry name" value="HLH_DNA-bd_sf"/>
</dbReference>
<reference evidence="8 9" key="1">
    <citation type="journal article" date="2011" name="J. Gen. Appl. Microbiol.">
        <title>Draft genome sequencing of the enigmatic basidiomycete Mixia osmundae.</title>
        <authorList>
            <person name="Nishida H."/>
            <person name="Nagatsuka Y."/>
            <person name="Sugiyama J."/>
        </authorList>
    </citation>
    <scope>NUCLEOTIDE SEQUENCE [LARGE SCALE GENOMIC DNA]</scope>
    <source>
        <strain evidence="9">CBS 9802 / IAM 14324 / JCM 22182 / KY 12970</strain>
    </source>
</reference>
<evidence type="ECO:0000256" key="5">
    <source>
        <dbReference type="ARBA" id="ARBA00023242"/>
    </source>
</evidence>
<dbReference type="OrthoDB" id="5778525at2759"/>
<keyword evidence="2" id="KW-0805">Transcription regulation</keyword>
<dbReference type="eggNOG" id="ENOG502S7SS">
    <property type="taxonomic scope" value="Eukaryota"/>
</dbReference>
<dbReference type="SUPFAM" id="SSF47459">
    <property type="entry name" value="HLH, helix-loop-helix DNA-binding domain"/>
    <property type="match status" value="1"/>
</dbReference>
<organism evidence="8 9">
    <name type="scientific">Mixia osmundae (strain CBS 9802 / IAM 14324 / JCM 22182 / KY 12970)</name>
    <dbReference type="NCBI Taxonomy" id="764103"/>
    <lineage>
        <taxon>Eukaryota</taxon>
        <taxon>Fungi</taxon>
        <taxon>Dikarya</taxon>
        <taxon>Basidiomycota</taxon>
        <taxon>Pucciniomycotina</taxon>
        <taxon>Mixiomycetes</taxon>
        <taxon>Mixiales</taxon>
        <taxon>Mixiaceae</taxon>
        <taxon>Mixia</taxon>
    </lineage>
</organism>
<feature type="region of interest" description="Disordered" evidence="6">
    <location>
        <begin position="347"/>
        <end position="407"/>
    </location>
</feature>
<dbReference type="GO" id="GO:0046983">
    <property type="term" value="F:protein dimerization activity"/>
    <property type="evidence" value="ECO:0007669"/>
    <property type="project" value="InterPro"/>
</dbReference>
<dbReference type="Pfam" id="PF00010">
    <property type="entry name" value="HLH"/>
    <property type="match status" value="1"/>
</dbReference>
<dbReference type="AlphaFoldDB" id="G7DSD4"/>
<evidence type="ECO:0000313" key="9">
    <source>
        <dbReference type="Proteomes" id="UP000009131"/>
    </source>
</evidence>
<dbReference type="PANTHER" id="PTHR15741">
    <property type="entry name" value="BASIC HELIX-LOOP-HELIX ZIP TRANSCRIPTION FACTOR"/>
    <property type="match status" value="1"/>
</dbReference>
<proteinExistence type="predicted"/>
<dbReference type="InterPro" id="IPR011598">
    <property type="entry name" value="bHLH_dom"/>
</dbReference>
<dbReference type="EMBL" id="BABT02000007">
    <property type="protein sequence ID" value="GAA93494.1"/>
    <property type="molecule type" value="Genomic_DNA"/>
</dbReference>
<dbReference type="PANTHER" id="PTHR15741:SF27">
    <property type="entry name" value="TRANSCRIPTION FACTOR AP-4"/>
    <property type="match status" value="1"/>
</dbReference>
<evidence type="ECO:0000256" key="4">
    <source>
        <dbReference type="ARBA" id="ARBA00023163"/>
    </source>
</evidence>
<protein>
    <recommendedName>
        <fullName evidence="7">BHLH domain-containing protein</fullName>
    </recommendedName>
</protein>
<dbReference type="Gene3D" id="4.10.280.10">
    <property type="entry name" value="Helix-loop-helix DNA-binding domain"/>
    <property type="match status" value="1"/>
</dbReference>
<comment type="caution">
    <text evidence="8">The sequence shown here is derived from an EMBL/GenBank/DDBJ whole genome shotgun (WGS) entry which is preliminary data.</text>
</comment>
<keyword evidence="5" id="KW-0539">Nucleus</keyword>
<dbReference type="STRING" id="764103.G7DSD4"/>
<feature type="compositionally biased region" description="Polar residues" evidence="6">
    <location>
        <begin position="244"/>
        <end position="255"/>
    </location>
</feature>
<keyword evidence="3" id="KW-0238">DNA-binding</keyword>
<dbReference type="InParanoid" id="G7DSD4"/>
<feature type="compositionally biased region" description="Basic and acidic residues" evidence="6">
    <location>
        <begin position="317"/>
        <end position="331"/>
    </location>
</feature>
<name>G7DSD4_MIXOS</name>
<evidence type="ECO:0000259" key="7">
    <source>
        <dbReference type="PROSITE" id="PS50888"/>
    </source>
</evidence>
<evidence type="ECO:0000256" key="6">
    <source>
        <dbReference type="SAM" id="MobiDB-lite"/>
    </source>
</evidence>
<dbReference type="Proteomes" id="UP000009131">
    <property type="component" value="Unassembled WGS sequence"/>
</dbReference>
<feature type="region of interest" description="Disordered" evidence="6">
    <location>
        <begin position="1"/>
        <end position="26"/>
    </location>
</feature>
<feature type="domain" description="BHLH" evidence="7">
    <location>
        <begin position="319"/>
        <end position="421"/>
    </location>
</feature>
<evidence type="ECO:0000256" key="2">
    <source>
        <dbReference type="ARBA" id="ARBA00023015"/>
    </source>
</evidence>
<sequence>MALPPTGAGLASSGLGSGVPLRTNSSQNWLLSGDELSGFGDFLDAVETDRSPAPVLQPSSSSSGTHNPTGPSLPGQPASAYPAIPSSGADRARLINSIYASNSHNLAALDGSNGFHDLAELGQQVPLAAAAQRQQQIFPESAAYGRSRHVERSQLPMVPPPRDAETRDRMEAQARELTHWLAARGIDSSASSASNSPVRGHRPQQPIASTSMTPHYAQPVAPKPTRMSDATVSTFEAGAHQLAQPDTSDRSSSGSPEPAAALQERRRDQRPSASHNASKGKAREINTQDTQAAHPKATLSRSAPAGTGGSRMPLLSEEQKRANHIASEQKRRAAIRAAYDSLAAVVPSLNDAPPSGPADHRRSMSHEDDEGDERDGGETIGRGKRKRKPVPESQSSKPEARPGAKSEAVVLSKTVEYLRELHDQREALLDRLERAQALLAQRGQPCGSRSPVWNLAWQDDASEGGEGSDSES</sequence>
<dbReference type="SMART" id="SM00353">
    <property type="entry name" value="HLH"/>
    <property type="match status" value="1"/>
</dbReference>
<feature type="region of interest" description="Disordered" evidence="6">
    <location>
        <begin position="42"/>
        <end position="85"/>
    </location>
</feature>
<keyword evidence="9" id="KW-1185">Reference proteome</keyword>
<evidence type="ECO:0000256" key="1">
    <source>
        <dbReference type="ARBA" id="ARBA00004123"/>
    </source>
</evidence>
<dbReference type="GO" id="GO:0000981">
    <property type="term" value="F:DNA-binding transcription factor activity, RNA polymerase II-specific"/>
    <property type="evidence" value="ECO:0007669"/>
    <property type="project" value="TreeGrafter"/>
</dbReference>
<feature type="compositionally biased region" description="Polar residues" evidence="6">
    <location>
        <begin position="57"/>
        <end position="70"/>
    </location>
</feature>
<evidence type="ECO:0000256" key="3">
    <source>
        <dbReference type="ARBA" id="ARBA00023125"/>
    </source>
</evidence>
<keyword evidence="4" id="KW-0804">Transcription</keyword>
<dbReference type="HOGENOM" id="CLU_577568_0_0_1"/>
<dbReference type="GO" id="GO:0000978">
    <property type="term" value="F:RNA polymerase II cis-regulatory region sequence-specific DNA binding"/>
    <property type="evidence" value="ECO:0007669"/>
    <property type="project" value="TreeGrafter"/>
</dbReference>
<evidence type="ECO:0000313" key="8">
    <source>
        <dbReference type="EMBL" id="GAA93494.1"/>
    </source>
</evidence>
<dbReference type="InterPro" id="IPR052207">
    <property type="entry name" value="Max-like/E-box_TFs"/>
</dbReference>